<gene>
    <name evidence="9" type="ORF">IWZ03DRAFT_415358</name>
</gene>
<dbReference type="InterPro" id="IPR050590">
    <property type="entry name" value="Exosome_comp_Rrp42_subfam"/>
</dbReference>
<keyword evidence="4" id="KW-0963">Cytoplasm</keyword>
<dbReference type="Gene3D" id="3.30.230.70">
    <property type="entry name" value="GHMP Kinase, N-terminal domain"/>
    <property type="match status" value="1"/>
</dbReference>
<dbReference type="Pfam" id="PF01138">
    <property type="entry name" value="RNase_PH"/>
    <property type="match status" value="1"/>
</dbReference>
<dbReference type="InterPro" id="IPR033100">
    <property type="entry name" value="Rrp45"/>
</dbReference>
<evidence type="ECO:0000313" key="10">
    <source>
        <dbReference type="Proteomes" id="UP001363622"/>
    </source>
</evidence>
<evidence type="ECO:0000256" key="4">
    <source>
        <dbReference type="ARBA" id="ARBA00022490"/>
    </source>
</evidence>
<dbReference type="Pfam" id="PF03725">
    <property type="entry name" value="RNase_PH_C"/>
    <property type="match status" value="1"/>
</dbReference>
<keyword evidence="10" id="KW-1185">Reference proteome</keyword>
<proteinExistence type="inferred from homology"/>
<dbReference type="InterPro" id="IPR001247">
    <property type="entry name" value="ExoRNase_PH_dom1"/>
</dbReference>
<evidence type="ECO:0000256" key="6">
    <source>
        <dbReference type="ARBA" id="ARBA00023242"/>
    </source>
</evidence>
<keyword evidence="5" id="KW-0694">RNA-binding</keyword>
<evidence type="ECO:0000256" key="5">
    <source>
        <dbReference type="ARBA" id="ARBA00022884"/>
    </source>
</evidence>
<dbReference type="CDD" id="cd11368">
    <property type="entry name" value="RNase_PH_RRP45"/>
    <property type="match status" value="1"/>
</dbReference>
<keyword evidence="9" id="KW-0689">Ribosomal protein</keyword>
<feature type="domain" description="Exoribonuclease phosphorolytic" evidence="8">
    <location>
        <begin position="192"/>
        <end position="257"/>
    </location>
</feature>
<dbReference type="SUPFAM" id="SSF54211">
    <property type="entry name" value="Ribosomal protein S5 domain 2-like"/>
    <property type="match status" value="1"/>
</dbReference>
<dbReference type="GO" id="GO:0005840">
    <property type="term" value="C:ribosome"/>
    <property type="evidence" value="ECO:0007669"/>
    <property type="project" value="UniProtKB-KW"/>
</dbReference>
<keyword evidence="9" id="KW-0687">Ribonucleoprotein</keyword>
<dbReference type="Proteomes" id="UP001363622">
    <property type="component" value="Unassembled WGS sequence"/>
</dbReference>
<dbReference type="SUPFAM" id="SSF55666">
    <property type="entry name" value="Ribonuclease PH domain 2-like"/>
    <property type="match status" value="1"/>
</dbReference>
<comment type="similarity">
    <text evidence="3">Belongs to the RNase PH family.</text>
</comment>
<comment type="subcellular location">
    <subcellularLocation>
        <location evidence="2">Cytoplasm</location>
    </subcellularLocation>
    <subcellularLocation>
        <location evidence="1">Nucleus</location>
    </subcellularLocation>
</comment>
<feature type="domain" description="Exoribonuclease phosphorolytic" evidence="7">
    <location>
        <begin position="33"/>
        <end position="164"/>
    </location>
</feature>
<evidence type="ECO:0000256" key="3">
    <source>
        <dbReference type="ARBA" id="ARBA00006678"/>
    </source>
</evidence>
<dbReference type="PANTHER" id="PTHR11097:SF14">
    <property type="entry name" value="EXOSOME COMPLEX COMPONENT RRP45"/>
    <property type="match status" value="1"/>
</dbReference>
<dbReference type="InterPro" id="IPR036345">
    <property type="entry name" value="ExoRNase_PH_dom2_sf"/>
</dbReference>
<evidence type="ECO:0000313" key="9">
    <source>
        <dbReference type="EMBL" id="KAK7516858.1"/>
    </source>
</evidence>
<dbReference type="PANTHER" id="PTHR11097">
    <property type="entry name" value="EXOSOME COMPLEX EXONUCLEASE RIBOSOMAL RNA PROCESSING PROTEIN"/>
    <property type="match status" value="1"/>
</dbReference>
<dbReference type="InterPro" id="IPR015847">
    <property type="entry name" value="ExoRNase_PH_dom2"/>
</dbReference>
<sequence>MPRDVELSRNERDFILQALGEKVRLDGRKFDAFRDLELSFGDEYGVADVKLGKTRVLARVSADVTAPFADRKFDGVFSISTEFSPMASPAFEVGRQTDAEIILSRILEKAIRRSGALDTESLCIVAGSKCFTVRTDVHILDHDGGLIDASCIAVIAALQHFRRPDVSVEGEKVTVYSPKEREPVPLSMLHHPLCVTFSYYNGGETMLVDATMAEEQVREGEIIITMNKFGELCQIAKYGGEAIDPVAVLQCTNVALQKVQALTKYISGRLEEDAKKRDVGGLMAELSAENER</sequence>
<protein>
    <submittedName>
        <fullName evidence="9">Ribosomal protein S5 domain 2-type protein</fullName>
    </submittedName>
</protein>
<evidence type="ECO:0000259" key="8">
    <source>
        <dbReference type="Pfam" id="PF03725"/>
    </source>
</evidence>
<dbReference type="InterPro" id="IPR020568">
    <property type="entry name" value="Ribosomal_Su5_D2-typ_SF"/>
</dbReference>
<dbReference type="EMBL" id="JBBPHU010000006">
    <property type="protein sequence ID" value="KAK7516858.1"/>
    <property type="molecule type" value="Genomic_DNA"/>
</dbReference>
<evidence type="ECO:0000256" key="1">
    <source>
        <dbReference type="ARBA" id="ARBA00004123"/>
    </source>
</evidence>
<evidence type="ECO:0000259" key="7">
    <source>
        <dbReference type="Pfam" id="PF01138"/>
    </source>
</evidence>
<organism evidence="9 10">
    <name type="scientific">Phyllosticta citriasiana</name>
    <dbReference type="NCBI Taxonomy" id="595635"/>
    <lineage>
        <taxon>Eukaryota</taxon>
        <taxon>Fungi</taxon>
        <taxon>Dikarya</taxon>
        <taxon>Ascomycota</taxon>
        <taxon>Pezizomycotina</taxon>
        <taxon>Dothideomycetes</taxon>
        <taxon>Dothideomycetes incertae sedis</taxon>
        <taxon>Botryosphaeriales</taxon>
        <taxon>Phyllostictaceae</taxon>
        <taxon>Phyllosticta</taxon>
    </lineage>
</organism>
<name>A0ABR1KN26_9PEZI</name>
<comment type="caution">
    <text evidence="9">The sequence shown here is derived from an EMBL/GenBank/DDBJ whole genome shotgun (WGS) entry which is preliminary data.</text>
</comment>
<keyword evidence="6" id="KW-0539">Nucleus</keyword>
<reference evidence="9 10" key="1">
    <citation type="submission" date="2024-04" db="EMBL/GenBank/DDBJ databases">
        <title>Phyllosticta paracitricarpa is synonymous to the EU quarantine fungus P. citricarpa based on phylogenomic analyses.</title>
        <authorList>
            <consortium name="Lawrence Berkeley National Laboratory"/>
            <person name="Van Ingen-Buijs V.A."/>
            <person name="Van Westerhoven A.C."/>
            <person name="Haridas S."/>
            <person name="Skiadas P."/>
            <person name="Martin F."/>
            <person name="Groenewald J.Z."/>
            <person name="Crous P.W."/>
            <person name="Seidl M.F."/>
        </authorList>
    </citation>
    <scope>NUCLEOTIDE SEQUENCE [LARGE SCALE GENOMIC DNA]</scope>
    <source>
        <strain evidence="9 10">CBS 123371</strain>
    </source>
</reference>
<accession>A0ABR1KN26</accession>
<dbReference type="InterPro" id="IPR027408">
    <property type="entry name" value="PNPase/RNase_PH_dom_sf"/>
</dbReference>
<evidence type="ECO:0000256" key="2">
    <source>
        <dbReference type="ARBA" id="ARBA00004496"/>
    </source>
</evidence>